<dbReference type="Proteomes" id="UP000054988">
    <property type="component" value="Unassembled WGS sequence"/>
</dbReference>
<proteinExistence type="predicted"/>
<evidence type="ECO:0000313" key="3">
    <source>
        <dbReference type="Proteomes" id="UP000054988"/>
    </source>
</evidence>
<reference evidence="2 3" key="1">
    <citation type="submission" date="2015-12" db="EMBL/GenBank/DDBJ databases">
        <title>Draft genome sequence of Moniliophthora roreri, the causal agent of frosty pod rot of cacao.</title>
        <authorList>
            <person name="Aime M.C."/>
            <person name="Diaz-Valderrama J.R."/>
            <person name="Kijpornyongpan T."/>
            <person name="Phillips-Mora W."/>
        </authorList>
    </citation>
    <scope>NUCLEOTIDE SEQUENCE [LARGE SCALE GENOMIC DNA]</scope>
    <source>
        <strain evidence="2 3">MCA 2952</strain>
    </source>
</reference>
<accession>A0A0W0FFR0</accession>
<sequence length="213" mass="23152">MSITFTPSNAVDMSKEKEWASSLGMLDWDSTRIVFTKRSLIEFLKTAGVTVDTNFSNVSKLPKYATFGKFSEDVVPQITASTSNLSVSESNSDVFKPTRRVREAPGGKHTDIFGDDFQDEGDALSTAPPRDGTEPLVSPPLPSKASDNTVAEEEHTGFDFSSRPKPSRRVRTNPGGTSTIGSLWGDEPAQEEFKPTRRVRQGPGGTDSVASLF</sequence>
<protein>
    <submittedName>
        <fullName evidence="2">Uncharacterized protein</fullName>
    </submittedName>
</protein>
<evidence type="ECO:0000256" key="1">
    <source>
        <dbReference type="SAM" id="MobiDB-lite"/>
    </source>
</evidence>
<dbReference type="AlphaFoldDB" id="A0A0W0FFR0"/>
<feature type="compositionally biased region" description="Acidic residues" evidence="1">
    <location>
        <begin position="113"/>
        <end position="122"/>
    </location>
</feature>
<comment type="caution">
    <text evidence="2">The sequence shown here is derived from an EMBL/GenBank/DDBJ whole genome shotgun (WGS) entry which is preliminary data.</text>
</comment>
<dbReference type="eggNOG" id="ENOG502S7HP">
    <property type="taxonomic scope" value="Eukaryota"/>
</dbReference>
<evidence type="ECO:0000313" key="2">
    <source>
        <dbReference type="EMBL" id="KTB35175.1"/>
    </source>
</evidence>
<organism evidence="2 3">
    <name type="scientific">Moniliophthora roreri</name>
    <name type="common">Frosty pod rot fungus</name>
    <name type="synonym">Monilia roreri</name>
    <dbReference type="NCBI Taxonomy" id="221103"/>
    <lineage>
        <taxon>Eukaryota</taxon>
        <taxon>Fungi</taxon>
        <taxon>Dikarya</taxon>
        <taxon>Basidiomycota</taxon>
        <taxon>Agaricomycotina</taxon>
        <taxon>Agaricomycetes</taxon>
        <taxon>Agaricomycetidae</taxon>
        <taxon>Agaricales</taxon>
        <taxon>Marasmiineae</taxon>
        <taxon>Marasmiaceae</taxon>
        <taxon>Moniliophthora</taxon>
    </lineage>
</organism>
<feature type="region of interest" description="Disordered" evidence="1">
    <location>
        <begin position="98"/>
        <end position="213"/>
    </location>
</feature>
<feature type="compositionally biased region" description="Basic and acidic residues" evidence="1">
    <location>
        <begin position="100"/>
        <end position="112"/>
    </location>
</feature>
<dbReference type="EMBL" id="LATX01002012">
    <property type="protein sequence ID" value="KTB35175.1"/>
    <property type="molecule type" value="Genomic_DNA"/>
</dbReference>
<name>A0A0W0FFR0_MONRR</name>
<gene>
    <name evidence="2" type="ORF">WG66_12273</name>
</gene>